<organism evidence="1 2">
    <name type="scientific">Rhabditophanes sp. KR3021</name>
    <dbReference type="NCBI Taxonomy" id="114890"/>
    <lineage>
        <taxon>Eukaryota</taxon>
        <taxon>Metazoa</taxon>
        <taxon>Ecdysozoa</taxon>
        <taxon>Nematoda</taxon>
        <taxon>Chromadorea</taxon>
        <taxon>Rhabditida</taxon>
        <taxon>Tylenchina</taxon>
        <taxon>Panagrolaimomorpha</taxon>
        <taxon>Strongyloidoidea</taxon>
        <taxon>Alloionematidae</taxon>
        <taxon>Rhabditophanes</taxon>
    </lineage>
</organism>
<name>A0AC35UEL9_9BILA</name>
<accession>A0AC35UEL9</accession>
<dbReference type="Proteomes" id="UP000095286">
    <property type="component" value="Unplaced"/>
</dbReference>
<dbReference type="WBParaSite" id="RSKR_0001041600.1">
    <property type="protein sequence ID" value="RSKR_0001041600.1"/>
    <property type="gene ID" value="RSKR_0001041600"/>
</dbReference>
<evidence type="ECO:0000313" key="1">
    <source>
        <dbReference type="Proteomes" id="UP000095286"/>
    </source>
</evidence>
<protein>
    <submittedName>
        <fullName evidence="2">Serine/threonine-protein kinase 11-interacting protein</fullName>
    </submittedName>
</protein>
<sequence length="653" mass="73936">MPNSAHRDAYSRNSDNPPSSATSSASYLANTAEPVIDQDGFLDISNLGISRLNHSFKDFYRAVKILDMSHNNFTSISGFKYFYDLTELKASHNMVSRIYFISPLARSLKQLDLSHNCMSAVESDLFCKFAFLEEADFSFNKIEKFKLTFDMVRLRLLNLGSNKLTELPMMFSLSGLVKLNISNNDIRLLKDISKILPNTLQFLDLSGNKVEDVNEFLYLRGMELLNLKVDGNTCLKKEVRGFCYRPLFVACLPTLTELDGCLLTDVDRLKSEFLVMNNLFNKFKPTISSHEALRDYLIENCTFETSGEVGSMPSSLPRNLTGVQFSKVYQKFASEQFDKENSVLGNMNNLTALDETPRRNQVGQSMKKGSRGNFNTEVAFKPVMENENNLTQLYLDSSDDESSQTTLPTNEKPDNLCVEDGAAKIEHSNDEQSVEIGKVDGKAIKMESTHLIEKAHFVGNEDISNSNGRSILNSSRKVNKFSSKASNATMSKALKEIKGLKRQIKCFERERKGWSKLFAEHQQKFEENISRIREIEDPSTGKEFGKTTQLDIHDTIDELENRIDEADEVVNNHAKQIENLQSEIHCFKKELAASNELLCHLYPTASVHSINLLADGTYVLEWKDKFPIMESITGYNVYVGNEFAGMKLIKAKR</sequence>
<evidence type="ECO:0000313" key="2">
    <source>
        <dbReference type="WBParaSite" id="RSKR_0001041600.1"/>
    </source>
</evidence>
<proteinExistence type="predicted"/>
<reference evidence="2" key="1">
    <citation type="submission" date="2016-11" db="UniProtKB">
        <authorList>
            <consortium name="WormBaseParasite"/>
        </authorList>
    </citation>
    <scope>IDENTIFICATION</scope>
    <source>
        <strain evidence="2">KR3021</strain>
    </source>
</reference>